<evidence type="ECO:0000256" key="8">
    <source>
        <dbReference type="SAM" id="Phobius"/>
    </source>
</evidence>
<comment type="subcellular location">
    <subcellularLocation>
        <location evidence="1">Membrane</location>
        <topology evidence="1">Multi-pass membrane protein</topology>
    </subcellularLocation>
</comment>
<dbReference type="EMBL" id="GISG01021015">
    <property type="protein sequence ID" value="MBA4618495.1"/>
    <property type="molecule type" value="Transcribed_RNA"/>
</dbReference>
<feature type="region of interest" description="Disordered" evidence="7">
    <location>
        <begin position="1"/>
        <end position="31"/>
    </location>
</feature>
<dbReference type="Pfam" id="PF03381">
    <property type="entry name" value="CDC50"/>
    <property type="match status" value="1"/>
</dbReference>
<dbReference type="GO" id="GO:0005783">
    <property type="term" value="C:endoplasmic reticulum"/>
    <property type="evidence" value="ECO:0007669"/>
    <property type="project" value="TreeGrafter"/>
</dbReference>
<keyword evidence="4 8" id="KW-1133">Transmembrane helix</keyword>
<evidence type="ECO:0000256" key="6">
    <source>
        <dbReference type="PIRNR" id="PIRNR015840"/>
    </source>
</evidence>
<organism evidence="9">
    <name type="scientific">Opuntia streptacantha</name>
    <name type="common">Prickly pear cactus</name>
    <name type="synonym">Opuntia cardona</name>
    <dbReference type="NCBI Taxonomy" id="393608"/>
    <lineage>
        <taxon>Eukaryota</taxon>
        <taxon>Viridiplantae</taxon>
        <taxon>Streptophyta</taxon>
        <taxon>Embryophyta</taxon>
        <taxon>Tracheophyta</taxon>
        <taxon>Spermatophyta</taxon>
        <taxon>Magnoliopsida</taxon>
        <taxon>eudicotyledons</taxon>
        <taxon>Gunneridae</taxon>
        <taxon>Pentapetalae</taxon>
        <taxon>Caryophyllales</taxon>
        <taxon>Cactineae</taxon>
        <taxon>Cactaceae</taxon>
        <taxon>Opuntioideae</taxon>
        <taxon>Opuntia</taxon>
    </lineage>
</organism>
<feature type="transmembrane region" description="Helical" evidence="8">
    <location>
        <begin position="302"/>
        <end position="327"/>
    </location>
</feature>
<evidence type="ECO:0000256" key="1">
    <source>
        <dbReference type="ARBA" id="ARBA00004141"/>
    </source>
</evidence>
<keyword evidence="5 6" id="KW-0472">Membrane</keyword>
<dbReference type="GO" id="GO:0005886">
    <property type="term" value="C:plasma membrane"/>
    <property type="evidence" value="ECO:0007669"/>
    <property type="project" value="TreeGrafter"/>
</dbReference>
<dbReference type="AlphaFoldDB" id="A0A7C8YHF3"/>
<comment type="similarity">
    <text evidence="2 6">Belongs to the CDC50/LEM3 family.</text>
</comment>
<name>A0A7C8YHF3_OPUST</name>
<reference evidence="9" key="1">
    <citation type="journal article" date="2013" name="J. Plant Res.">
        <title>Effect of fungi and light on seed germination of three Opuntia species from semiarid lands of central Mexico.</title>
        <authorList>
            <person name="Delgado-Sanchez P."/>
            <person name="Jimenez-Bremont J.F."/>
            <person name="Guerrero-Gonzalez Mde L."/>
            <person name="Flores J."/>
        </authorList>
    </citation>
    <scope>NUCLEOTIDE SEQUENCE</scope>
    <source>
        <tissue evidence="9">Cladode</tissue>
    </source>
</reference>
<evidence type="ECO:0000256" key="4">
    <source>
        <dbReference type="ARBA" id="ARBA00022989"/>
    </source>
</evidence>
<evidence type="ECO:0000256" key="5">
    <source>
        <dbReference type="ARBA" id="ARBA00023136"/>
    </source>
</evidence>
<feature type="compositionally biased region" description="Low complexity" evidence="7">
    <location>
        <begin position="1"/>
        <end position="18"/>
    </location>
</feature>
<evidence type="ECO:0000256" key="3">
    <source>
        <dbReference type="ARBA" id="ARBA00022692"/>
    </source>
</evidence>
<reference evidence="9" key="2">
    <citation type="submission" date="2020-07" db="EMBL/GenBank/DDBJ databases">
        <authorList>
            <person name="Vera ALvarez R."/>
            <person name="Arias-Moreno D.M."/>
            <person name="Jimenez-Jacinto V."/>
            <person name="Jimenez-Bremont J.F."/>
            <person name="Swaminathan K."/>
            <person name="Moose S.P."/>
            <person name="Guerrero-Gonzalez M.L."/>
            <person name="Marino-Ramirez L."/>
            <person name="Landsman D."/>
            <person name="Rodriguez-Kessler M."/>
            <person name="Delgado-Sanchez P."/>
        </authorList>
    </citation>
    <scope>NUCLEOTIDE SEQUENCE</scope>
    <source>
        <tissue evidence="9">Cladode</tissue>
    </source>
</reference>
<dbReference type="PIRSF" id="PIRSF015840">
    <property type="entry name" value="DUF284_TM_euk"/>
    <property type="match status" value="1"/>
</dbReference>
<protein>
    <recommendedName>
        <fullName evidence="6">ALA-interacting subunit</fullName>
    </recommendedName>
</protein>
<keyword evidence="3 8" id="KW-0812">Transmembrane</keyword>
<dbReference type="PANTHER" id="PTHR10926:SF0">
    <property type="entry name" value="CDC50, ISOFORM A"/>
    <property type="match status" value="1"/>
</dbReference>
<evidence type="ECO:0000256" key="2">
    <source>
        <dbReference type="ARBA" id="ARBA00009457"/>
    </source>
</evidence>
<dbReference type="InterPro" id="IPR005045">
    <property type="entry name" value="CDC50/LEM3_fam"/>
</dbReference>
<dbReference type="EMBL" id="GISG01021016">
    <property type="protein sequence ID" value="MBA4618496.1"/>
    <property type="molecule type" value="Transcribed_RNA"/>
</dbReference>
<dbReference type="PANTHER" id="PTHR10926">
    <property type="entry name" value="CELL CYCLE CONTROL PROTEIN 50"/>
    <property type="match status" value="1"/>
</dbReference>
<feature type="transmembrane region" description="Helical" evidence="8">
    <location>
        <begin position="48"/>
        <end position="70"/>
    </location>
</feature>
<evidence type="ECO:0000256" key="7">
    <source>
        <dbReference type="SAM" id="MobiDB-lite"/>
    </source>
</evidence>
<accession>A0A7C8YHF3</accession>
<proteinExistence type="inferred from homology"/>
<sequence length="347" mass="39132">MSSNPTSSSGGPGSVDPSAARRNSKRPKYSKFTQQELPACKPILTPGWVISAFLLVSVVFIPIGVASLFASRDVVEIVDRYDDVCLNGTKTERINYIQGSGDKTCTRTLTVSKHMKAPIHIYYQLDNFYQNHRRYVKSRSDAQLRYKKKESEVSACKPEDMVDGKPIVPCGLIAWSLFNDTYSFAIRNQNITVNKKDISWKSDRDHKFGKDVYPKNFQKGSLIGGAHLNESIPLSQQEDLIVWMRTAALPTFRKLYGRIEQDLQANDVITVTLQNNYNTYSFSGKKMLVLSTTSWIGGKNDFLGIAYITVGGFCFFLAMLFTLIYLVKPRRLGDPSYLSWNRNPGGR</sequence>
<evidence type="ECO:0000313" key="9">
    <source>
        <dbReference type="EMBL" id="MBA4618496.1"/>
    </source>
</evidence>
<dbReference type="GO" id="GO:0005794">
    <property type="term" value="C:Golgi apparatus"/>
    <property type="evidence" value="ECO:0007669"/>
    <property type="project" value="TreeGrafter"/>
</dbReference>